<dbReference type="GO" id="GO:0003677">
    <property type="term" value="F:DNA binding"/>
    <property type="evidence" value="ECO:0007669"/>
    <property type="project" value="InterPro"/>
</dbReference>
<dbReference type="SUPFAM" id="SSF47413">
    <property type="entry name" value="lambda repressor-like DNA-binding domains"/>
    <property type="match status" value="1"/>
</dbReference>
<evidence type="ECO:0000313" key="2">
    <source>
        <dbReference type="EMBL" id="SDZ27447.1"/>
    </source>
</evidence>
<evidence type="ECO:0000259" key="1">
    <source>
        <dbReference type="PROSITE" id="PS50943"/>
    </source>
</evidence>
<dbReference type="EMBL" id="FNOK01000056">
    <property type="protein sequence ID" value="SDZ27447.1"/>
    <property type="molecule type" value="Genomic_DNA"/>
</dbReference>
<proteinExistence type="predicted"/>
<keyword evidence="3" id="KW-1185">Reference proteome</keyword>
<dbReference type="Pfam" id="PF13560">
    <property type="entry name" value="HTH_31"/>
    <property type="match status" value="1"/>
</dbReference>
<dbReference type="PROSITE" id="PS50943">
    <property type="entry name" value="HTH_CROC1"/>
    <property type="match status" value="1"/>
</dbReference>
<sequence>MTKTPKGRALGNALRQARQERDLTVRAFAAQLGRDPGVLSRWETGDRTPKPEQVAQILTSLGVNGDRYEEIVDLAYGADDSNWVATTLPAQRQQLAAFIDFEQNASKILEVSPMLIPGLLQTNDYIRAVMTDARVPVGELATRIAVRIGRRDVITRDRPTQFTALVGEAALRQVLGGRKVMIEQLRYLLEMARRPNIELRVFRFGTGWHPALEGQFHLIETGDGTVVHLENLKSALFLHEDSDVRTYQQAAEKVLDVAMNQAESAKLIRYIANSMEKGNER</sequence>
<dbReference type="InterPro" id="IPR001387">
    <property type="entry name" value="Cro/C1-type_HTH"/>
</dbReference>
<dbReference type="Proteomes" id="UP000199529">
    <property type="component" value="Unassembled WGS sequence"/>
</dbReference>
<protein>
    <submittedName>
        <fullName evidence="2">Helix-turn-helix domain-containing protein</fullName>
    </submittedName>
</protein>
<name>A0A1H3RP47_9PSEU</name>
<dbReference type="AlphaFoldDB" id="A0A1H3RP47"/>
<accession>A0A1H3RP47</accession>
<reference evidence="3" key="1">
    <citation type="submission" date="2016-10" db="EMBL/GenBank/DDBJ databases">
        <authorList>
            <person name="Varghese N."/>
            <person name="Submissions S."/>
        </authorList>
    </citation>
    <scope>NUCLEOTIDE SEQUENCE [LARGE SCALE GENOMIC DNA]</scope>
    <source>
        <strain evidence="3">CGMCC 4.3530</strain>
    </source>
</reference>
<feature type="domain" description="HTH cro/C1-type" evidence="1">
    <location>
        <begin position="14"/>
        <end position="68"/>
    </location>
</feature>
<gene>
    <name evidence="2" type="ORF">SAMN05216215_105650</name>
</gene>
<dbReference type="InterPro" id="IPR010982">
    <property type="entry name" value="Lambda_DNA-bd_dom_sf"/>
</dbReference>
<dbReference type="Gene3D" id="1.10.260.40">
    <property type="entry name" value="lambda repressor-like DNA-binding domains"/>
    <property type="match status" value="1"/>
</dbReference>
<dbReference type="CDD" id="cd00093">
    <property type="entry name" value="HTH_XRE"/>
    <property type="match status" value="1"/>
</dbReference>
<evidence type="ECO:0000313" key="3">
    <source>
        <dbReference type="Proteomes" id="UP000199529"/>
    </source>
</evidence>
<dbReference type="STRING" id="418495.SAMN05216215_105650"/>
<organism evidence="2 3">
    <name type="scientific">Saccharopolyspora shandongensis</name>
    <dbReference type="NCBI Taxonomy" id="418495"/>
    <lineage>
        <taxon>Bacteria</taxon>
        <taxon>Bacillati</taxon>
        <taxon>Actinomycetota</taxon>
        <taxon>Actinomycetes</taxon>
        <taxon>Pseudonocardiales</taxon>
        <taxon>Pseudonocardiaceae</taxon>
        <taxon>Saccharopolyspora</taxon>
    </lineage>
</organism>
<dbReference type="Pfam" id="PF19054">
    <property type="entry name" value="DUF5753"/>
    <property type="match status" value="1"/>
</dbReference>
<dbReference type="InterPro" id="IPR043917">
    <property type="entry name" value="DUF5753"/>
</dbReference>
<dbReference type="RefSeq" id="WP_093275619.1">
    <property type="nucleotide sequence ID" value="NZ_FNOK01000056.1"/>
</dbReference>
<dbReference type="SMART" id="SM00530">
    <property type="entry name" value="HTH_XRE"/>
    <property type="match status" value="1"/>
</dbReference>
<dbReference type="OrthoDB" id="2991476at2"/>